<dbReference type="PROSITE" id="PS51257">
    <property type="entry name" value="PROKAR_LIPOPROTEIN"/>
    <property type="match status" value="1"/>
</dbReference>
<dbReference type="eggNOG" id="ENOG50339A8">
    <property type="taxonomic scope" value="Bacteria"/>
</dbReference>
<evidence type="ECO:0008006" key="4">
    <source>
        <dbReference type="Google" id="ProtNLM"/>
    </source>
</evidence>
<proteinExistence type="predicted"/>
<organism evidence="2 3">
    <name type="scientific">Arcticibacter svalbardensis MN12-7</name>
    <dbReference type="NCBI Taxonomy" id="1150600"/>
    <lineage>
        <taxon>Bacteria</taxon>
        <taxon>Pseudomonadati</taxon>
        <taxon>Bacteroidota</taxon>
        <taxon>Sphingobacteriia</taxon>
        <taxon>Sphingobacteriales</taxon>
        <taxon>Sphingobacteriaceae</taxon>
        <taxon>Arcticibacter</taxon>
    </lineage>
</organism>
<dbReference type="Proteomes" id="UP000014174">
    <property type="component" value="Unassembled WGS sequence"/>
</dbReference>
<dbReference type="STRING" id="1150600.ADIARSV_2680"/>
<dbReference type="RefSeq" id="WP_016195911.1">
    <property type="nucleotide sequence ID" value="NZ_AQPN01000096.1"/>
</dbReference>
<dbReference type="OrthoDB" id="1436925at2"/>
<keyword evidence="3" id="KW-1185">Reference proteome</keyword>
<evidence type="ECO:0000313" key="3">
    <source>
        <dbReference type="Proteomes" id="UP000014174"/>
    </source>
</evidence>
<comment type="caution">
    <text evidence="2">The sequence shown here is derived from an EMBL/GenBank/DDBJ whole genome shotgun (WGS) entry which is preliminary data.</text>
</comment>
<dbReference type="AlphaFoldDB" id="R9GRN8"/>
<sequence length="144" mass="16428">MKKSILFLFVPFLIQSCSSSGSYKDVMDEVLKIHDKVMMDSELAIRNRMKLDTLSSNLGSLAKIKPNLDTMQASKKIQQLKAELDQADSKMNAWMKGFEVEPGKKSNDEAVAYYKEEEKKIKALDNLFQKVIKQSDDFLAEVKK</sequence>
<protein>
    <recommendedName>
        <fullName evidence="4">Viral A-type inclusion protein</fullName>
    </recommendedName>
</protein>
<reference evidence="2 3" key="1">
    <citation type="journal article" date="2013" name="Genome Announc.">
        <title>Draft Genome Sequence of Arcticibacter svalbardensis Strain MN12-7T, a Member of the Family Sphingobacteriaceae Isolated from an Arctic Soil Sample.</title>
        <authorList>
            <person name="Shivaji S."/>
            <person name="Ara S."/>
            <person name="Prasad S."/>
            <person name="Manasa B.P."/>
            <person name="Begum Z."/>
            <person name="Singh A."/>
            <person name="Kumar Pinnaka A."/>
        </authorList>
    </citation>
    <scope>NUCLEOTIDE SEQUENCE [LARGE SCALE GENOMIC DNA]</scope>
    <source>
        <strain evidence="2 3">MN12-7</strain>
    </source>
</reference>
<evidence type="ECO:0000313" key="2">
    <source>
        <dbReference type="EMBL" id="EOR94185.1"/>
    </source>
</evidence>
<keyword evidence="1" id="KW-0175">Coiled coil</keyword>
<gene>
    <name evidence="2" type="ORF">ADIARSV_2680</name>
</gene>
<evidence type="ECO:0000256" key="1">
    <source>
        <dbReference type="SAM" id="Coils"/>
    </source>
</evidence>
<feature type="coiled-coil region" evidence="1">
    <location>
        <begin position="70"/>
        <end position="134"/>
    </location>
</feature>
<name>R9GRN8_9SPHI</name>
<dbReference type="EMBL" id="AQPN01000096">
    <property type="protein sequence ID" value="EOR94185.1"/>
    <property type="molecule type" value="Genomic_DNA"/>
</dbReference>
<accession>R9GRN8</accession>